<name>A0A844XUH4_9SPHN</name>
<feature type="domain" description="PAS" evidence="2">
    <location>
        <begin position="182"/>
        <end position="253"/>
    </location>
</feature>
<gene>
    <name evidence="6" type="ORF">GRI69_10195</name>
</gene>
<feature type="domain" description="EAL" evidence="4">
    <location>
        <begin position="481"/>
        <end position="736"/>
    </location>
</feature>
<organism evidence="6 7">
    <name type="scientific">Qipengyuania vulgaris</name>
    <dbReference type="NCBI Taxonomy" id="291985"/>
    <lineage>
        <taxon>Bacteria</taxon>
        <taxon>Pseudomonadati</taxon>
        <taxon>Pseudomonadota</taxon>
        <taxon>Alphaproteobacteria</taxon>
        <taxon>Sphingomonadales</taxon>
        <taxon>Erythrobacteraceae</taxon>
        <taxon>Qipengyuania</taxon>
    </lineage>
</organism>
<evidence type="ECO:0000313" key="6">
    <source>
        <dbReference type="EMBL" id="MXO48628.1"/>
    </source>
</evidence>
<feature type="domain" description="PAC" evidence="3">
    <location>
        <begin position="256"/>
        <end position="308"/>
    </location>
</feature>
<evidence type="ECO:0000259" key="4">
    <source>
        <dbReference type="PROSITE" id="PS50883"/>
    </source>
</evidence>
<feature type="coiled-coil region" evidence="1">
    <location>
        <begin position="467"/>
        <end position="494"/>
    </location>
</feature>
<dbReference type="CDD" id="cd01949">
    <property type="entry name" value="GGDEF"/>
    <property type="match status" value="1"/>
</dbReference>
<dbReference type="NCBIfam" id="TIGR00229">
    <property type="entry name" value="sensory_box"/>
    <property type="match status" value="1"/>
</dbReference>
<evidence type="ECO:0000256" key="1">
    <source>
        <dbReference type="SAM" id="Coils"/>
    </source>
</evidence>
<dbReference type="Pfam" id="PF01590">
    <property type="entry name" value="GAF"/>
    <property type="match status" value="1"/>
</dbReference>
<dbReference type="Proteomes" id="UP000448199">
    <property type="component" value="Unassembled WGS sequence"/>
</dbReference>
<dbReference type="Gene3D" id="3.30.450.40">
    <property type="match status" value="1"/>
</dbReference>
<dbReference type="NCBIfam" id="TIGR00254">
    <property type="entry name" value="GGDEF"/>
    <property type="match status" value="1"/>
</dbReference>
<dbReference type="SMART" id="SM00052">
    <property type="entry name" value="EAL"/>
    <property type="match status" value="1"/>
</dbReference>
<dbReference type="PROSITE" id="PS50883">
    <property type="entry name" value="EAL"/>
    <property type="match status" value="1"/>
</dbReference>
<dbReference type="InterPro" id="IPR043128">
    <property type="entry name" value="Rev_trsase/Diguanyl_cyclase"/>
</dbReference>
<dbReference type="CDD" id="cd00130">
    <property type="entry name" value="PAS"/>
    <property type="match status" value="1"/>
</dbReference>
<dbReference type="Gene3D" id="3.30.450.20">
    <property type="entry name" value="PAS domain"/>
    <property type="match status" value="1"/>
</dbReference>
<evidence type="ECO:0000259" key="3">
    <source>
        <dbReference type="PROSITE" id="PS50113"/>
    </source>
</evidence>
<dbReference type="PROSITE" id="PS50112">
    <property type="entry name" value="PAS"/>
    <property type="match status" value="1"/>
</dbReference>
<keyword evidence="1" id="KW-0175">Coiled coil</keyword>
<sequence length="752" mass="82586">MSTILESETARLAALHALRLLDTPRQDCFDRITEHCAQLFGCTVALITLVDEDRQWFLSRKGLDVHQTPRNLSLCAHVVQTGERLLVSDARNDERFNANPLVAADGGVRAYLGQPISNFDGTIIGALCVADPRPGLFDGKQHSLLANLGKTVEDLIEAHRQRLEAAELSGSLVERSDRLEKSNRIFKQAEKTAKIGSWELDIETGILEHSDEALSILGIAKSDSREIEAAFDRYAPDDRALVKEALEAILASKGTASIEADILTPDGQIKRAKTTGEYLAGNDNQGPRVVGIIQDITEAQHARMALQRAADYDALTGLHNRNAFDRILGERIKLYRKSQQDFFVLMLDLDGFKDINDCFGHLVGDVVLEEISSRISKAVPTGAIAARWGGDEFAIITPLGTTLKEARNLGKAMIAAVADQVEISGRQVGVSATCGLAQSAEDLNVRELMRRADLALYHGKSREPGRIHDYNEKLERANRLRQDAISQVRTALDEDRIYVGYQPIVHLSTNALEGLEALMRLNTRSGAKLTATQVLPALLDPVLSRDISERMVDLVCGDFPQIWAGQPGVQFISINATEADLLSREFSDRLLGALQSHCIPPQNVTLEITETMLLVNDSAAVQKVLENLRRAGMQIALDDFGTGFSSLSHLRDFPIDKVKIDGSFVQKMSCDHQTKLIVQALIGMAKNLGIEVIAEGVETEEQRDLLLEMGCYYGQGYLFSPAETACRLKFLKYGGRNQGLESPELALAGAAR</sequence>
<dbReference type="SUPFAM" id="SSF55785">
    <property type="entry name" value="PYP-like sensor domain (PAS domain)"/>
    <property type="match status" value="1"/>
</dbReference>
<dbReference type="SUPFAM" id="SSF141868">
    <property type="entry name" value="EAL domain-like"/>
    <property type="match status" value="1"/>
</dbReference>
<dbReference type="SUPFAM" id="SSF55073">
    <property type="entry name" value="Nucleotide cyclase"/>
    <property type="match status" value="1"/>
</dbReference>
<dbReference type="InterPro" id="IPR013655">
    <property type="entry name" value="PAS_fold_3"/>
</dbReference>
<evidence type="ECO:0000259" key="5">
    <source>
        <dbReference type="PROSITE" id="PS50887"/>
    </source>
</evidence>
<dbReference type="Pfam" id="PF08447">
    <property type="entry name" value="PAS_3"/>
    <property type="match status" value="1"/>
</dbReference>
<keyword evidence="7" id="KW-1185">Reference proteome</keyword>
<dbReference type="Pfam" id="PF00563">
    <property type="entry name" value="EAL"/>
    <property type="match status" value="1"/>
</dbReference>
<dbReference type="CDD" id="cd01948">
    <property type="entry name" value="EAL"/>
    <property type="match status" value="1"/>
</dbReference>
<dbReference type="Gene3D" id="3.20.20.450">
    <property type="entry name" value="EAL domain"/>
    <property type="match status" value="1"/>
</dbReference>
<dbReference type="PROSITE" id="PS50887">
    <property type="entry name" value="GGDEF"/>
    <property type="match status" value="1"/>
</dbReference>
<dbReference type="AlphaFoldDB" id="A0A844XUH4"/>
<dbReference type="SMART" id="SM00065">
    <property type="entry name" value="GAF"/>
    <property type="match status" value="1"/>
</dbReference>
<dbReference type="OrthoDB" id="9790882at2"/>
<dbReference type="InterPro" id="IPR029787">
    <property type="entry name" value="Nucleotide_cyclase"/>
</dbReference>
<dbReference type="InterPro" id="IPR001633">
    <property type="entry name" value="EAL_dom"/>
</dbReference>
<dbReference type="InterPro" id="IPR052155">
    <property type="entry name" value="Biofilm_reg_signaling"/>
</dbReference>
<comment type="caution">
    <text evidence="6">The sequence shown here is derived from an EMBL/GenBank/DDBJ whole genome shotgun (WGS) entry which is preliminary data.</text>
</comment>
<dbReference type="InterPro" id="IPR035919">
    <property type="entry name" value="EAL_sf"/>
</dbReference>
<dbReference type="PANTHER" id="PTHR44757:SF2">
    <property type="entry name" value="BIOFILM ARCHITECTURE MAINTENANCE PROTEIN MBAA"/>
    <property type="match status" value="1"/>
</dbReference>
<dbReference type="InterPro" id="IPR035965">
    <property type="entry name" value="PAS-like_dom_sf"/>
</dbReference>
<dbReference type="RefSeq" id="WP_160728189.1">
    <property type="nucleotide sequence ID" value="NZ_WTYC01000005.1"/>
</dbReference>
<evidence type="ECO:0000313" key="7">
    <source>
        <dbReference type="Proteomes" id="UP000448199"/>
    </source>
</evidence>
<dbReference type="PROSITE" id="PS50113">
    <property type="entry name" value="PAC"/>
    <property type="match status" value="1"/>
</dbReference>
<reference evidence="6 7" key="1">
    <citation type="submission" date="2019-12" db="EMBL/GenBank/DDBJ databases">
        <title>Genomic-based taxomic classification of the family Erythrobacteraceae.</title>
        <authorList>
            <person name="Xu L."/>
        </authorList>
    </citation>
    <scope>NUCLEOTIDE SEQUENCE [LARGE SCALE GENOMIC DNA]</scope>
    <source>
        <strain evidence="6 7">DSM 17792</strain>
    </source>
</reference>
<proteinExistence type="predicted"/>
<dbReference type="PANTHER" id="PTHR44757">
    <property type="entry name" value="DIGUANYLATE CYCLASE DGCP"/>
    <property type="match status" value="1"/>
</dbReference>
<protein>
    <submittedName>
        <fullName evidence="6">EAL domain-containing protein</fullName>
    </submittedName>
</protein>
<evidence type="ECO:0000259" key="2">
    <source>
        <dbReference type="PROSITE" id="PS50112"/>
    </source>
</evidence>
<dbReference type="InterPro" id="IPR000700">
    <property type="entry name" value="PAS-assoc_C"/>
</dbReference>
<dbReference type="InterPro" id="IPR003018">
    <property type="entry name" value="GAF"/>
</dbReference>
<accession>A0A844XUH4</accession>
<dbReference type="InterPro" id="IPR000160">
    <property type="entry name" value="GGDEF_dom"/>
</dbReference>
<dbReference type="Gene3D" id="3.30.70.270">
    <property type="match status" value="1"/>
</dbReference>
<dbReference type="InterPro" id="IPR029016">
    <property type="entry name" value="GAF-like_dom_sf"/>
</dbReference>
<dbReference type="Pfam" id="PF00990">
    <property type="entry name" value="GGDEF"/>
    <property type="match status" value="1"/>
</dbReference>
<feature type="domain" description="GGDEF" evidence="5">
    <location>
        <begin position="340"/>
        <end position="472"/>
    </location>
</feature>
<dbReference type="EMBL" id="WTYC01000005">
    <property type="protein sequence ID" value="MXO48628.1"/>
    <property type="molecule type" value="Genomic_DNA"/>
</dbReference>
<dbReference type="SUPFAM" id="SSF55781">
    <property type="entry name" value="GAF domain-like"/>
    <property type="match status" value="1"/>
</dbReference>
<dbReference type="InterPro" id="IPR000014">
    <property type="entry name" value="PAS"/>
</dbReference>
<dbReference type="SMART" id="SM00267">
    <property type="entry name" value="GGDEF"/>
    <property type="match status" value="1"/>
</dbReference>